<name>A0ABX1Q0T3_9RHOO</name>
<protein>
    <submittedName>
        <fullName evidence="2">Hemerythrin domain-containing protein</fullName>
    </submittedName>
</protein>
<comment type="caution">
    <text evidence="2">The sequence shown here is derived from an EMBL/GenBank/DDBJ whole genome shotgun (WGS) entry which is preliminary data.</text>
</comment>
<dbReference type="Gene3D" id="1.20.120.520">
    <property type="entry name" value="nmb1532 protein domain like"/>
    <property type="match status" value="1"/>
</dbReference>
<dbReference type="PANTHER" id="PTHR39966:SF1">
    <property type="entry name" value="HEMERYTHRIN-LIKE DOMAIN-CONTAINING PROTEIN"/>
    <property type="match status" value="1"/>
</dbReference>
<accession>A0ABX1Q0T3</accession>
<dbReference type="PANTHER" id="PTHR39966">
    <property type="entry name" value="BLL2471 PROTEIN-RELATED"/>
    <property type="match status" value="1"/>
</dbReference>
<proteinExistence type="predicted"/>
<evidence type="ECO:0000313" key="2">
    <source>
        <dbReference type="EMBL" id="NMG43971.1"/>
    </source>
</evidence>
<feature type="domain" description="Hemerythrin-like" evidence="1">
    <location>
        <begin position="8"/>
        <end position="138"/>
    </location>
</feature>
<evidence type="ECO:0000313" key="3">
    <source>
        <dbReference type="Proteomes" id="UP000623795"/>
    </source>
</evidence>
<gene>
    <name evidence="2" type="ORF">GPA22_09540</name>
</gene>
<reference evidence="2 3" key="1">
    <citation type="submission" date="2019-12" db="EMBL/GenBank/DDBJ databases">
        <title>Comparative genomics gives insights into the taxonomy of the Azoarcus-Aromatoleum group and reveals separate origins of nif in the plant-associated Azoarcus and non-plant-associated Aromatoleum sub-groups.</title>
        <authorList>
            <person name="Lafos M."/>
            <person name="Maluk M."/>
            <person name="Batista M."/>
            <person name="Junghare M."/>
            <person name="Carmona M."/>
            <person name="Faoro H."/>
            <person name="Cruz L.M."/>
            <person name="Battistoni F."/>
            <person name="De Souza E."/>
            <person name="Pedrosa F."/>
            <person name="Chen W.-M."/>
            <person name="Poole P.S."/>
            <person name="Dixon R.A."/>
            <person name="James E.K."/>
        </authorList>
    </citation>
    <scope>NUCLEOTIDE SEQUENCE [LARGE SCALE GENOMIC DNA]</scope>
    <source>
        <strain evidence="2 3">Td21</strain>
    </source>
</reference>
<organism evidence="2 3">
    <name type="scientific">Aromatoleum toluvorans</name>
    <dbReference type="NCBI Taxonomy" id="92002"/>
    <lineage>
        <taxon>Bacteria</taxon>
        <taxon>Pseudomonadati</taxon>
        <taxon>Pseudomonadota</taxon>
        <taxon>Betaproteobacteria</taxon>
        <taxon>Rhodocyclales</taxon>
        <taxon>Rhodocyclaceae</taxon>
        <taxon>Aromatoleum</taxon>
    </lineage>
</organism>
<dbReference type="InterPro" id="IPR012312">
    <property type="entry name" value="Hemerythrin-like"/>
</dbReference>
<dbReference type="Pfam" id="PF01814">
    <property type="entry name" value="Hemerythrin"/>
    <property type="match status" value="1"/>
</dbReference>
<sequence>MSGHILKWQAEHANYHKLLDLLQSLTASFMHGDEPDYDLMSDIVYYMTQYPDHYHHPREDVAFRRLLARDPTLAAIVDELAHQHGAISECSTALAADLAAAANGAMMPRSTLATDVRNYVAFLKNHMDDEERELFPRLAAALDDEDWFLVDSAIHFAADPIFGDSVQERFRTLHRRIAGQAHCGCKEPAATVCCLD</sequence>
<keyword evidence="3" id="KW-1185">Reference proteome</keyword>
<dbReference type="EMBL" id="WTVN01000012">
    <property type="protein sequence ID" value="NMG43971.1"/>
    <property type="molecule type" value="Genomic_DNA"/>
</dbReference>
<evidence type="ECO:0000259" key="1">
    <source>
        <dbReference type="Pfam" id="PF01814"/>
    </source>
</evidence>
<dbReference type="RefSeq" id="WP_169255847.1">
    <property type="nucleotide sequence ID" value="NZ_WTVN01000012.1"/>
</dbReference>
<dbReference type="Proteomes" id="UP000623795">
    <property type="component" value="Unassembled WGS sequence"/>
</dbReference>